<proteinExistence type="predicted"/>
<dbReference type="Proteomes" id="UP000634136">
    <property type="component" value="Unassembled WGS sequence"/>
</dbReference>
<evidence type="ECO:0000313" key="2">
    <source>
        <dbReference type="Proteomes" id="UP000634136"/>
    </source>
</evidence>
<dbReference type="PANTHER" id="PTHR34023:SF4">
    <property type="entry name" value="RNASE H TYPE-1 DOMAIN-CONTAINING PROTEIN"/>
    <property type="match status" value="1"/>
</dbReference>
<dbReference type="AlphaFoldDB" id="A0A834TTF7"/>
<sequence length="148" mass="16510">MSHPCSAILSRIHHWFSYDWEVKVLHIHREGNYATNAMAGKAFSCSTELVIFQDAPGFLFQLLLSDLEGKSSYQQCAAIGDGTCNPNVGARPKSKVPRPRQICFSFAAYVKSLIKSLRWSNIAVAEGLLDLEISSRELSFNFCLLPNL</sequence>
<dbReference type="PANTHER" id="PTHR34023">
    <property type="entry name" value="RNASE H DOMAIN-CONTAINING PROTEIN"/>
    <property type="match status" value="1"/>
</dbReference>
<reference evidence="1" key="1">
    <citation type="submission" date="2020-09" db="EMBL/GenBank/DDBJ databases">
        <title>Genome-Enabled Discovery of Anthraquinone Biosynthesis in Senna tora.</title>
        <authorList>
            <person name="Kang S.-H."/>
            <person name="Pandey R.P."/>
            <person name="Lee C.-M."/>
            <person name="Sim J.-S."/>
            <person name="Jeong J.-T."/>
            <person name="Choi B.-S."/>
            <person name="Jung M."/>
            <person name="Ginzburg D."/>
            <person name="Zhao K."/>
            <person name="Won S.Y."/>
            <person name="Oh T.-J."/>
            <person name="Yu Y."/>
            <person name="Kim N.-H."/>
            <person name="Lee O.R."/>
            <person name="Lee T.-H."/>
            <person name="Bashyal P."/>
            <person name="Kim T.-S."/>
            <person name="Lee W.-H."/>
            <person name="Kawkins C."/>
            <person name="Kim C.-K."/>
            <person name="Kim J.S."/>
            <person name="Ahn B.O."/>
            <person name="Rhee S.Y."/>
            <person name="Sohng J.K."/>
        </authorList>
    </citation>
    <scope>NUCLEOTIDE SEQUENCE</scope>
    <source>
        <tissue evidence="1">Leaf</tissue>
    </source>
</reference>
<evidence type="ECO:0000313" key="1">
    <source>
        <dbReference type="EMBL" id="KAF7826456.1"/>
    </source>
</evidence>
<accession>A0A834TTF7</accession>
<protein>
    <recommendedName>
        <fullName evidence="3">RNase H type-1 domain-containing protein</fullName>
    </recommendedName>
</protein>
<gene>
    <name evidence="1" type="ORF">G2W53_017620</name>
</gene>
<evidence type="ECO:0008006" key="3">
    <source>
        <dbReference type="Google" id="ProtNLM"/>
    </source>
</evidence>
<dbReference type="EMBL" id="JAAIUW010000006">
    <property type="protein sequence ID" value="KAF7826456.1"/>
    <property type="molecule type" value="Genomic_DNA"/>
</dbReference>
<keyword evidence="2" id="KW-1185">Reference proteome</keyword>
<name>A0A834TTF7_9FABA</name>
<organism evidence="1 2">
    <name type="scientific">Senna tora</name>
    <dbReference type="NCBI Taxonomy" id="362788"/>
    <lineage>
        <taxon>Eukaryota</taxon>
        <taxon>Viridiplantae</taxon>
        <taxon>Streptophyta</taxon>
        <taxon>Embryophyta</taxon>
        <taxon>Tracheophyta</taxon>
        <taxon>Spermatophyta</taxon>
        <taxon>Magnoliopsida</taxon>
        <taxon>eudicotyledons</taxon>
        <taxon>Gunneridae</taxon>
        <taxon>Pentapetalae</taxon>
        <taxon>rosids</taxon>
        <taxon>fabids</taxon>
        <taxon>Fabales</taxon>
        <taxon>Fabaceae</taxon>
        <taxon>Caesalpinioideae</taxon>
        <taxon>Cassia clade</taxon>
        <taxon>Senna</taxon>
    </lineage>
</organism>
<comment type="caution">
    <text evidence="1">The sequence shown here is derived from an EMBL/GenBank/DDBJ whole genome shotgun (WGS) entry which is preliminary data.</text>
</comment>